<gene>
    <name evidence="1" type="ORF">BaRGS_00002344</name>
</gene>
<name>A0ABD0M4Q8_9CAEN</name>
<evidence type="ECO:0000313" key="1">
    <source>
        <dbReference type="EMBL" id="KAK7506232.1"/>
    </source>
</evidence>
<organism evidence="1 2">
    <name type="scientific">Batillaria attramentaria</name>
    <dbReference type="NCBI Taxonomy" id="370345"/>
    <lineage>
        <taxon>Eukaryota</taxon>
        <taxon>Metazoa</taxon>
        <taxon>Spiralia</taxon>
        <taxon>Lophotrochozoa</taxon>
        <taxon>Mollusca</taxon>
        <taxon>Gastropoda</taxon>
        <taxon>Caenogastropoda</taxon>
        <taxon>Sorbeoconcha</taxon>
        <taxon>Cerithioidea</taxon>
        <taxon>Batillariidae</taxon>
        <taxon>Batillaria</taxon>
    </lineage>
</organism>
<proteinExistence type="predicted"/>
<dbReference type="AlphaFoldDB" id="A0ABD0M4Q8"/>
<reference evidence="1 2" key="1">
    <citation type="journal article" date="2023" name="Sci. Data">
        <title>Genome assembly of the Korean intertidal mud-creeper Batillaria attramentaria.</title>
        <authorList>
            <person name="Patra A.K."/>
            <person name="Ho P.T."/>
            <person name="Jun S."/>
            <person name="Lee S.J."/>
            <person name="Kim Y."/>
            <person name="Won Y.J."/>
        </authorList>
    </citation>
    <scope>NUCLEOTIDE SEQUENCE [LARGE SCALE GENOMIC DNA]</scope>
    <source>
        <strain evidence="1">Wonlab-2016</strain>
    </source>
</reference>
<dbReference type="Proteomes" id="UP001519460">
    <property type="component" value="Unassembled WGS sequence"/>
</dbReference>
<keyword evidence="2" id="KW-1185">Reference proteome</keyword>
<evidence type="ECO:0000313" key="2">
    <source>
        <dbReference type="Proteomes" id="UP001519460"/>
    </source>
</evidence>
<dbReference type="EMBL" id="JACVVK020000007">
    <property type="protein sequence ID" value="KAK7506232.1"/>
    <property type="molecule type" value="Genomic_DNA"/>
</dbReference>
<protein>
    <submittedName>
        <fullName evidence="1">Uncharacterized protein</fullName>
    </submittedName>
</protein>
<sequence length="77" mass="8246">MACPDRTGTGEKTCLKAREIRSLVVAMSELPTPDWIHPGIVRGREELVDLASSSTSSTDMLTRCPSAAANTVDNDNV</sequence>
<accession>A0ABD0M4Q8</accession>
<comment type="caution">
    <text evidence="1">The sequence shown here is derived from an EMBL/GenBank/DDBJ whole genome shotgun (WGS) entry which is preliminary data.</text>
</comment>